<evidence type="ECO:0000313" key="3">
    <source>
        <dbReference type="Proteomes" id="UP001220670"/>
    </source>
</evidence>
<comment type="caution">
    <text evidence="2">The sequence shown here is derived from an EMBL/GenBank/DDBJ whole genome shotgun (WGS) entry which is preliminary data.</text>
</comment>
<dbReference type="RefSeq" id="WP_272209204.1">
    <property type="nucleotide sequence ID" value="NZ_JAQOMV010000031.1"/>
</dbReference>
<proteinExistence type="predicted"/>
<protein>
    <submittedName>
        <fullName evidence="2">Rib/alpha-like domain-containing protein</fullName>
    </submittedName>
</protein>
<name>A0AAJ1HTC6_LIMMU</name>
<evidence type="ECO:0000259" key="1">
    <source>
        <dbReference type="Pfam" id="PF08428"/>
    </source>
</evidence>
<sequence length="137" mass="15129">MTKMAGKYAIETCKIVYMPGDTLNPREGIANWHELPEKTSYAWQQDPVLETPGLAQVTIVVAYPDDSQAAVKVPVEVLPRPVKQKGRSKNVSIQVDHQNKRTPGTILTGNQRGTMMDAFAGIGLLFKAAKKGLHHRH</sequence>
<evidence type="ECO:0000313" key="2">
    <source>
        <dbReference type="EMBL" id="MDC2830107.1"/>
    </source>
</evidence>
<dbReference type="NCBIfam" id="TIGR02331">
    <property type="entry name" value="rib_alpha"/>
    <property type="match status" value="1"/>
</dbReference>
<dbReference type="Pfam" id="PF08428">
    <property type="entry name" value="Rib"/>
    <property type="match status" value="1"/>
</dbReference>
<feature type="domain" description="Rib" evidence="1">
    <location>
        <begin position="5"/>
        <end position="77"/>
    </location>
</feature>
<reference evidence="2" key="1">
    <citation type="submission" date="2023-01" db="EMBL/GenBank/DDBJ databases">
        <title>Genome analysis of 13 Lactobacillus isolated from gut of wild boar.</title>
        <authorList>
            <person name="Papp P."/>
            <person name="Libisch B."/>
            <person name="Nagy T."/>
            <person name="Olasz F."/>
        </authorList>
    </citation>
    <scope>NUCLEOTIDE SEQUENCE</scope>
    <source>
        <strain evidence="2">F146</strain>
    </source>
</reference>
<dbReference type="AlphaFoldDB" id="A0AAJ1HTC6"/>
<dbReference type="EMBL" id="JAQONE010000023">
    <property type="protein sequence ID" value="MDC2830107.1"/>
    <property type="molecule type" value="Genomic_DNA"/>
</dbReference>
<accession>A0AAJ1HTC6</accession>
<organism evidence="2 3">
    <name type="scientific">Limosilactobacillus mucosae</name>
    <name type="common">Lactobacillus mucosae</name>
    <dbReference type="NCBI Taxonomy" id="97478"/>
    <lineage>
        <taxon>Bacteria</taxon>
        <taxon>Bacillati</taxon>
        <taxon>Bacillota</taxon>
        <taxon>Bacilli</taxon>
        <taxon>Lactobacillales</taxon>
        <taxon>Lactobacillaceae</taxon>
        <taxon>Limosilactobacillus</taxon>
    </lineage>
</organism>
<dbReference type="InterPro" id="IPR012706">
    <property type="entry name" value="Rib_alpha_Esp_rpt"/>
</dbReference>
<dbReference type="InterPro" id="IPR059115">
    <property type="entry name" value="Rib"/>
</dbReference>
<dbReference type="Proteomes" id="UP001220670">
    <property type="component" value="Unassembled WGS sequence"/>
</dbReference>
<gene>
    <name evidence="2" type="ORF">PO250_07335</name>
</gene>